<dbReference type="GeneID" id="36384407"/>
<reference evidence="4" key="2">
    <citation type="submission" date="2014-09" db="EMBL/GenBank/DDBJ databases">
        <authorList>
            <person name="Aslett A.Martin."/>
        </authorList>
    </citation>
    <scope>NUCLEOTIDE SEQUENCE</scope>
    <source>
        <strain evidence="4">ED321 Heterogonic</strain>
    </source>
</reference>
<dbReference type="OrthoDB" id="10261598at2759"/>
<dbReference type="Pfam" id="PF03265">
    <property type="entry name" value="DNase_II"/>
    <property type="match status" value="1"/>
</dbReference>
<feature type="chain" id="PRO_5015030029" evidence="3">
    <location>
        <begin position="22"/>
        <end position="363"/>
    </location>
</feature>
<dbReference type="PANTHER" id="PTHR10858">
    <property type="entry name" value="DEOXYRIBONUCLEASE II"/>
    <property type="match status" value="1"/>
</dbReference>
<dbReference type="CDD" id="cd09120">
    <property type="entry name" value="PLDc_DNaseII_1"/>
    <property type="match status" value="1"/>
</dbReference>
<evidence type="ECO:0000256" key="3">
    <source>
        <dbReference type="SAM" id="SignalP"/>
    </source>
</evidence>
<dbReference type="GO" id="GO:0004531">
    <property type="term" value="F:deoxyribonuclease II activity"/>
    <property type="evidence" value="ECO:0007669"/>
    <property type="project" value="InterPro"/>
</dbReference>
<keyword evidence="2" id="KW-0378">Hydrolase</keyword>
<dbReference type="WBParaSite" id="SRAE_X000134500.1">
    <property type="protein sequence ID" value="SRAE_X000134500.1"/>
    <property type="gene ID" value="WBGene00266913"/>
</dbReference>
<dbReference type="CTD" id="36384407"/>
<dbReference type="GO" id="GO:0006309">
    <property type="term" value="P:apoptotic DNA fragmentation"/>
    <property type="evidence" value="ECO:0007669"/>
    <property type="project" value="TreeGrafter"/>
</dbReference>
<evidence type="ECO:0000313" key="5">
    <source>
        <dbReference type="Proteomes" id="UP000035682"/>
    </source>
</evidence>
<keyword evidence="3" id="KW-0732">Signal</keyword>
<comment type="similarity">
    <text evidence="1">Belongs to the DNase II family.</text>
</comment>
<feature type="signal peptide" evidence="3">
    <location>
        <begin position="1"/>
        <end position="21"/>
    </location>
</feature>
<name>A0A090KQD3_STRRB</name>
<evidence type="ECO:0000313" key="6">
    <source>
        <dbReference type="WBParaSite" id="SRAE_X000134500.1"/>
    </source>
</evidence>
<organism evidence="4">
    <name type="scientific">Strongyloides ratti</name>
    <name type="common">Parasitic roundworm</name>
    <dbReference type="NCBI Taxonomy" id="34506"/>
    <lineage>
        <taxon>Eukaryota</taxon>
        <taxon>Metazoa</taxon>
        <taxon>Ecdysozoa</taxon>
        <taxon>Nematoda</taxon>
        <taxon>Chromadorea</taxon>
        <taxon>Rhabditida</taxon>
        <taxon>Tylenchina</taxon>
        <taxon>Panagrolaimomorpha</taxon>
        <taxon>Strongyloidoidea</taxon>
        <taxon>Strongyloididae</taxon>
        <taxon>Strongyloides</taxon>
    </lineage>
</organism>
<dbReference type="EMBL" id="LN609396">
    <property type="protein sequence ID" value="CEF59599.1"/>
    <property type="molecule type" value="Genomic_DNA"/>
</dbReference>
<evidence type="ECO:0000256" key="2">
    <source>
        <dbReference type="ARBA" id="ARBA00022801"/>
    </source>
</evidence>
<evidence type="ECO:0000313" key="7">
    <source>
        <dbReference type="WormBase" id="SRAE_X000134500"/>
    </source>
</evidence>
<dbReference type="Proteomes" id="UP000035682">
    <property type="component" value="Unplaced"/>
</dbReference>
<keyword evidence="5" id="KW-1185">Reference proteome</keyword>
<accession>A0A090KQD3</accession>
<reference evidence="5" key="1">
    <citation type="submission" date="2014-09" db="EMBL/GenBank/DDBJ databases">
        <authorList>
            <person name="Martin A.A."/>
        </authorList>
    </citation>
    <scope>NUCLEOTIDE SEQUENCE</scope>
    <source>
        <strain evidence="5">ED321</strain>
    </source>
</reference>
<dbReference type="OMA" id="YLMYNDE"/>
<dbReference type="InterPro" id="IPR004947">
    <property type="entry name" value="DNase_II"/>
</dbReference>
<sequence length="363" mass="40446">MTTTYVTIGLLLFLKITSIYGNLGCKDQNGNPVDFWAVYKMPKITGDNSIPGISSGLGFFYLDSNSQSFSPSQNTIDNQNQAFGYTLNQLYQSSDSSSLGHFMWNDELPASASTRDISNRIPYNLDFDYEFGHTKGTLFFDKTSGVYLIHSIPKFPEISSYSYPESGHTYGQSALCITINYNQVNTIGKQLFYNHPQIYNTNLPTTMASENEYLAKVIAGKYQTGSDTSSITTIRSFNGVAFTSFAKTGEFNEDIYDKLVAPNLRAGLSVETWRRGDLIPLDCSTSYKVSDVQTLSVLSSPIFKYTKDHSKVAISDDISNPYVCIGDINRMTSQYVRGGGTTCIKNQYIWNQYSKIPKTSNSC</sequence>
<dbReference type="CDD" id="cd09121">
    <property type="entry name" value="PLDc_DNaseII_2"/>
    <property type="match status" value="1"/>
</dbReference>
<dbReference type="RefSeq" id="XP_024498810.1">
    <property type="nucleotide sequence ID" value="XM_024647907.1"/>
</dbReference>
<protein>
    <submittedName>
        <fullName evidence="4 6">Deoxyribonuclease II</fullName>
    </submittedName>
</protein>
<evidence type="ECO:0000313" key="4">
    <source>
        <dbReference type="EMBL" id="CEF59599.1"/>
    </source>
</evidence>
<evidence type="ECO:0000256" key="1">
    <source>
        <dbReference type="ARBA" id="ARBA00007527"/>
    </source>
</evidence>
<gene>
    <name evidence="4 6 7" type="ORF">SRAE_X000134500</name>
</gene>
<reference evidence="6" key="3">
    <citation type="submission" date="2020-12" db="UniProtKB">
        <authorList>
            <consortium name="WormBaseParasite"/>
        </authorList>
    </citation>
    <scope>IDENTIFICATION</scope>
</reference>
<dbReference type="PANTHER" id="PTHR10858:SF31">
    <property type="entry name" value="DEOXYRIBONUCLEASE-2"/>
    <property type="match status" value="1"/>
</dbReference>
<dbReference type="WormBase" id="SRAE_X000134500">
    <property type="protein sequence ID" value="SRP05756"/>
    <property type="gene ID" value="WBGene00266913"/>
</dbReference>
<dbReference type="AlphaFoldDB" id="A0A090KQD3"/>
<proteinExistence type="inferred from homology"/>